<dbReference type="GO" id="GO:0030170">
    <property type="term" value="F:pyridoxal phosphate binding"/>
    <property type="evidence" value="ECO:0007669"/>
    <property type="project" value="InterPro"/>
</dbReference>
<keyword evidence="7" id="KW-0805">Transcription regulation</keyword>
<dbReference type="Pfam" id="PF00155">
    <property type="entry name" value="Aminotran_1_2"/>
    <property type="match status" value="1"/>
</dbReference>
<dbReference type="EMBL" id="QYJN01000003">
    <property type="protein sequence ID" value="RIP35009.1"/>
    <property type="molecule type" value="Genomic_DNA"/>
</dbReference>
<comment type="similarity">
    <text evidence="2">In the C-terminal section; belongs to the class-I pyridoxal-phosphate-dependent aminotransferase family.</text>
</comment>
<evidence type="ECO:0000313" key="11">
    <source>
        <dbReference type="EMBL" id="RIP35009.1"/>
    </source>
</evidence>
<evidence type="ECO:0000256" key="8">
    <source>
        <dbReference type="ARBA" id="ARBA00023125"/>
    </source>
</evidence>
<sequence>MIAKYIRDKILQGDWFIGMKIPSHRNLAEQFDVNRVTIIKSIELLESEGFILTKKGSGTYVKDYLNTHATMNNWAHTMEWSIKERSEYTVQLINKLETDPNYLHISKGELGKSLIPETKLQQAMVTVSSYISDLSFGYNNGYGYLNLRKLIAKRLQETGIDLNYENILITSGSLHAIQLLTTGFLSQNTTILFNTPSYIESTHVFDSFNIKKVRIPYTNLYNFKNIIANYSIKTEKALYIEPTYNNPTGESISIKTRKEIMRYSQIHNIPIIEDDIYRDLYFTSNSVPPIKSLDKTGNVIHISSFSKSVAPALRIGWIAAPEMLIERLADIRMQSDYGSSILSQMVIYELLKNDNFDEHVKQLRHILKDKRDYMLDVLNQHFSHIATWKIPNGGFFIWITFEKNIDIKQLFFDLINKEKILINPGYIYGSKDNTVRLSFAYETLENIYHALIKIKHYATLNANK</sequence>
<name>A0A3A0VNN4_STAGA</name>
<dbReference type="GO" id="GO:0003700">
    <property type="term" value="F:DNA-binding transcription factor activity"/>
    <property type="evidence" value="ECO:0007669"/>
    <property type="project" value="InterPro"/>
</dbReference>
<reference evidence="11 12" key="1">
    <citation type="journal article" date="2016" name="Front. Microbiol.">
        <title>Comprehensive Phylogenetic Analysis of Bovine Non-aureus Staphylococci Species Based on Whole-Genome Sequencing.</title>
        <authorList>
            <person name="Naushad S."/>
            <person name="Barkema H.W."/>
            <person name="Luby C."/>
            <person name="Condas L.A."/>
            <person name="Nobrega D.B."/>
            <person name="Carson D.A."/>
            <person name="De Buck J."/>
        </authorList>
    </citation>
    <scope>NUCLEOTIDE SEQUENCE [LARGE SCALE GENOMIC DNA]</scope>
    <source>
        <strain evidence="11 12">SNUC 4781</strain>
    </source>
</reference>
<evidence type="ECO:0000313" key="12">
    <source>
        <dbReference type="Proteomes" id="UP000265541"/>
    </source>
</evidence>
<dbReference type="InterPro" id="IPR000524">
    <property type="entry name" value="Tscrpt_reg_HTH_GntR"/>
</dbReference>
<dbReference type="Gene3D" id="1.10.10.10">
    <property type="entry name" value="Winged helix-like DNA-binding domain superfamily/Winged helix DNA-binding domain"/>
    <property type="match status" value="1"/>
</dbReference>
<dbReference type="AlphaFoldDB" id="A0A3A0VNN4"/>
<keyword evidence="5 11" id="KW-0808">Transferase</keyword>
<dbReference type="PRINTS" id="PR00035">
    <property type="entry name" value="HTHGNTR"/>
</dbReference>
<dbReference type="GO" id="GO:1901605">
    <property type="term" value="P:alpha-amino acid metabolic process"/>
    <property type="evidence" value="ECO:0007669"/>
    <property type="project" value="TreeGrafter"/>
</dbReference>
<dbReference type="InterPro" id="IPR050859">
    <property type="entry name" value="Class-I_PLP-dep_aminotransf"/>
</dbReference>
<dbReference type="SUPFAM" id="SSF53383">
    <property type="entry name" value="PLP-dependent transferases"/>
    <property type="match status" value="1"/>
</dbReference>
<protein>
    <recommendedName>
        <fullName evidence="3">HTH-type transcriptional regulator NorG</fullName>
    </recommendedName>
</protein>
<keyword evidence="9" id="KW-0804">Transcription</keyword>
<dbReference type="PANTHER" id="PTHR42790:SF19">
    <property type="entry name" value="KYNURENINE_ALPHA-AMINOADIPATE AMINOTRANSFERASE, MITOCHONDRIAL"/>
    <property type="match status" value="1"/>
</dbReference>
<evidence type="ECO:0000259" key="10">
    <source>
        <dbReference type="PROSITE" id="PS50949"/>
    </source>
</evidence>
<dbReference type="SMART" id="SM00345">
    <property type="entry name" value="HTH_GNTR"/>
    <property type="match status" value="1"/>
</dbReference>
<dbReference type="RefSeq" id="WP_119485234.1">
    <property type="nucleotide sequence ID" value="NZ_QYJN01000003.1"/>
</dbReference>
<dbReference type="Proteomes" id="UP000265541">
    <property type="component" value="Unassembled WGS sequence"/>
</dbReference>
<dbReference type="InterPro" id="IPR004839">
    <property type="entry name" value="Aminotransferase_I/II_large"/>
</dbReference>
<accession>A0A3A0VNN4</accession>
<dbReference type="OrthoDB" id="9799482at2"/>
<evidence type="ECO:0000256" key="9">
    <source>
        <dbReference type="ARBA" id="ARBA00023163"/>
    </source>
</evidence>
<evidence type="ECO:0000256" key="1">
    <source>
        <dbReference type="ARBA" id="ARBA00001933"/>
    </source>
</evidence>
<evidence type="ECO:0000256" key="6">
    <source>
        <dbReference type="ARBA" id="ARBA00022898"/>
    </source>
</evidence>
<dbReference type="InterPro" id="IPR015421">
    <property type="entry name" value="PyrdxlP-dep_Trfase_major"/>
</dbReference>
<comment type="caution">
    <text evidence="11">The sequence shown here is derived from an EMBL/GenBank/DDBJ whole genome shotgun (WGS) entry which is preliminary data.</text>
</comment>
<keyword evidence="8" id="KW-0238">DNA-binding</keyword>
<dbReference type="Gene3D" id="3.40.640.10">
    <property type="entry name" value="Type I PLP-dependent aspartate aminotransferase-like (Major domain)"/>
    <property type="match status" value="1"/>
</dbReference>
<dbReference type="SUPFAM" id="SSF46785">
    <property type="entry name" value="Winged helix' DNA-binding domain"/>
    <property type="match status" value="1"/>
</dbReference>
<comment type="cofactor">
    <cofactor evidence="1">
        <name>pyridoxal 5'-phosphate</name>
        <dbReference type="ChEBI" id="CHEBI:597326"/>
    </cofactor>
</comment>
<dbReference type="InterPro" id="IPR015422">
    <property type="entry name" value="PyrdxlP-dep_Trfase_small"/>
</dbReference>
<dbReference type="GO" id="GO:0008483">
    <property type="term" value="F:transaminase activity"/>
    <property type="evidence" value="ECO:0007669"/>
    <property type="project" value="UniProtKB-KW"/>
</dbReference>
<evidence type="ECO:0000256" key="7">
    <source>
        <dbReference type="ARBA" id="ARBA00023015"/>
    </source>
</evidence>
<dbReference type="CDD" id="cd00609">
    <property type="entry name" value="AAT_like"/>
    <property type="match status" value="1"/>
</dbReference>
<keyword evidence="6" id="KW-0663">Pyridoxal phosphate</keyword>
<dbReference type="InterPro" id="IPR015424">
    <property type="entry name" value="PyrdxlP-dep_Trfase"/>
</dbReference>
<gene>
    <name evidence="11" type="ORF">BUZ14_07505</name>
</gene>
<evidence type="ECO:0000256" key="5">
    <source>
        <dbReference type="ARBA" id="ARBA00022679"/>
    </source>
</evidence>
<evidence type="ECO:0000256" key="3">
    <source>
        <dbReference type="ARBA" id="ARBA00015123"/>
    </source>
</evidence>
<dbReference type="PANTHER" id="PTHR42790">
    <property type="entry name" value="AMINOTRANSFERASE"/>
    <property type="match status" value="1"/>
</dbReference>
<keyword evidence="4 11" id="KW-0032">Aminotransferase</keyword>
<dbReference type="InterPro" id="IPR036390">
    <property type="entry name" value="WH_DNA-bd_sf"/>
</dbReference>
<dbReference type="PROSITE" id="PS50949">
    <property type="entry name" value="HTH_GNTR"/>
    <property type="match status" value="1"/>
</dbReference>
<evidence type="ECO:0000256" key="2">
    <source>
        <dbReference type="ARBA" id="ARBA00005384"/>
    </source>
</evidence>
<dbReference type="Pfam" id="PF00392">
    <property type="entry name" value="GntR"/>
    <property type="match status" value="1"/>
</dbReference>
<feature type="domain" description="HTH gntR-type" evidence="10">
    <location>
        <begin position="1"/>
        <end position="64"/>
    </location>
</feature>
<evidence type="ECO:0000256" key="4">
    <source>
        <dbReference type="ARBA" id="ARBA00022576"/>
    </source>
</evidence>
<proteinExistence type="inferred from homology"/>
<dbReference type="Gene3D" id="3.90.1150.10">
    <property type="entry name" value="Aspartate Aminotransferase, domain 1"/>
    <property type="match status" value="1"/>
</dbReference>
<organism evidence="11 12">
    <name type="scientific">Staphylococcus gallinarum</name>
    <dbReference type="NCBI Taxonomy" id="1293"/>
    <lineage>
        <taxon>Bacteria</taxon>
        <taxon>Bacillati</taxon>
        <taxon>Bacillota</taxon>
        <taxon>Bacilli</taxon>
        <taxon>Bacillales</taxon>
        <taxon>Staphylococcaceae</taxon>
        <taxon>Staphylococcus</taxon>
    </lineage>
</organism>
<dbReference type="GO" id="GO:0003677">
    <property type="term" value="F:DNA binding"/>
    <property type="evidence" value="ECO:0007669"/>
    <property type="project" value="UniProtKB-KW"/>
</dbReference>
<dbReference type="CDD" id="cd07377">
    <property type="entry name" value="WHTH_GntR"/>
    <property type="match status" value="1"/>
</dbReference>
<dbReference type="InterPro" id="IPR036388">
    <property type="entry name" value="WH-like_DNA-bd_sf"/>
</dbReference>